<keyword evidence="1" id="KW-0732">Signal</keyword>
<accession>A0A2A6E628</accession>
<proteinExistence type="predicted"/>
<dbReference type="InterPro" id="IPR026263">
    <property type="entry name" value="Alkaline_phosphatase_prok"/>
</dbReference>
<dbReference type="Gene3D" id="3.30.1360.150">
    <property type="match status" value="1"/>
</dbReference>
<gene>
    <name evidence="2" type="ORF">CLI86_10630</name>
</gene>
<evidence type="ECO:0000256" key="1">
    <source>
        <dbReference type="SAM" id="SignalP"/>
    </source>
</evidence>
<dbReference type="RefSeq" id="WP_074452227.1">
    <property type="nucleotide sequence ID" value="NZ_FMML01000086.1"/>
</dbReference>
<dbReference type="Gene3D" id="3.40.720.10">
    <property type="entry name" value="Alkaline Phosphatase, subunit A"/>
    <property type="match status" value="1"/>
</dbReference>
<dbReference type="Pfam" id="PF01663">
    <property type="entry name" value="Phosphodiest"/>
    <property type="match status" value="1"/>
</dbReference>
<comment type="caution">
    <text evidence="2">The sequence shown here is derived from an EMBL/GenBank/DDBJ whole genome shotgun (WGS) entry which is preliminary data.</text>
</comment>
<dbReference type="CDD" id="cd16016">
    <property type="entry name" value="AP-SPAP"/>
    <property type="match status" value="1"/>
</dbReference>
<dbReference type="InterPro" id="IPR017850">
    <property type="entry name" value="Alkaline_phosphatase_core_sf"/>
</dbReference>
<dbReference type="EMBL" id="NSLJ01000031">
    <property type="protein sequence ID" value="PDP42981.1"/>
    <property type="molecule type" value="Genomic_DNA"/>
</dbReference>
<evidence type="ECO:0000313" key="2">
    <source>
        <dbReference type="EMBL" id="PDP42981.1"/>
    </source>
</evidence>
<name>A0A2A6E628_TANFO</name>
<dbReference type="Proteomes" id="UP000219259">
    <property type="component" value="Unassembled WGS sequence"/>
</dbReference>
<dbReference type="SUPFAM" id="SSF53649">
    <property type="entry name" value="Alkaline phosphatase-like"/>
    <property type="match status" value="1"/>
</dbReference>
<feature type="chain" id="PRO_5012901881" evidence="1">
    <location>
        <begin position="20"/>
        <end position="528"/>
    </location>
</feature>
<protein>
    <submittedName>
        <fullName evidence="2">Alkaline phosphatase family protein</fullName>
    </submittedName>
</protein>
<sequence length="528" mass="59949">MIKFISSLIAILAVGNLQAQQRAPKFVVCITVDQLRGDYIEYFYNTFGERGFKRLLNEGAVYHNVRFGFSNVDQATAFATLFTGAYPCTHGITGSLHYDFEKAKEVSPLYDPDFLGNYTRDHYSPRRLLAATIGDELKIASKGRSEVYAIAPDAESAILSAGHAANGAFWLDNYNGKWATTTYYKGVPWYVEKYNNGSESLPARLSTLVWQPSLPVGKYDALPYVQENTSFQHTFKANTVGCYPDLKTSPYGNKEVNRLAAQFLEYGAFGTRQTPDMLSITFYAGNFRDMSGKEYNREIQDTYHQLDKDLEQLLDLIDKKVGLSQTLVVLSGTGYFKNEETLPDEMELAGGEFHPKRCMALLNMYLMAIYGQKNWIDGFYNNQVYLNRKTIEDAKIDPAEFENKAAEFLREFSGVERVTTDMALRSGTWNEEMADFHRGTYHTGRGNLLISLQPGWRIRDEENPNEKPHIIRNNAVPMPAIFFGCGIKPQHIYREIKATEIAPTVTHVLRIRPPNACDEYPLPEIRQQ</sequence>
<dbReference type="InterPro" id="IPR002591">
    <property type="entry name" value="Phosphodiest/P_Trfase"/>
</dbReference>
<organism evidence="2 3">
    <name type="scientific">Tannerella forsythia</name>
    <name type="common">Bacteroides forsythus</name>
    <dbReference type="NCBI Taxonomy" id="28112"/>
    <lineage>
        <taxon>Bacteria</taxon>
        <taxon>Pseudomonadati</taxon>
        <taxon>Bacteroidota</taxon>
        <taxon>Bacteroidia</taxon>
        <taxon>Bacteroidales</taxon>
        <taxon>Tannerellaceae</taxon>
        <taxon>Tannerella</taxon>
    </lineage>
</organism>
<reference evidence="2 3" key="1">
    <citation type="submission" date="2017-09" db="EMBL/GenBank/DDBJ databases">
        <title>Phase variable restriction modification systems are present in the genome sequences of periodontal pathogens Prevotella intermedia, Tannerella forsythia and Porphyromonas gingivalis.</title>
        <authorList>
            <person name="Haigh R.D."/>
            <person name="Crawford L."/>
            <person name="Ralph J."/>
            <person name="Wanford J."/>
            <person name="Vartoukian S.R."/>
            <person name="Hijazib K."/>
            <person name="Wade W."/>
            <person name="Oggioni M.R."/>
        </authorList>
    </citation>
    <scope>NUCLEOTIDE SEQUENCE [LARGE SCALE GENOMIC DNA]</scope>
    <source>
        <strain evidence="2 3">WW11663</strain>
    </source>
</reference>
<dbReference type="GO" id="GO:0004035">
    <property type="term" value="F:alkaline phosphatase activity"/>
    <property type="evidence" value="ECO:0007669"/>
    <property type="project" value="InterPro"/>
</dbReference>
<feature type="signal peptide" evidence="1">
    <location>
        <begin position="1"/>
        <end position="19"/>
    </location>
</feature>
<dbReference type="PIRSF" id="PIRSF031924">
    <property type="entry name" value="Pi-irrepressible_AP"/>
    <property type="match status" value="1"/>
</dbReference>
<evidence type="ECO:0000313" key="3">
    <source>
        <dbReference type="Proteomes" id="UP000219259"/>
    </source>
</evidence>
<dbReference type="AlphaFoldDB" id="A0A2A6E628"/>